<evidence type="ECO:0000313" key="2">
    <source>
        <dbReference type="Proteomes" id="UP000824120"/>
    </source>
</evidence>
<reference evidence="1 2" key="1">
    <citation type="submission" date="2020-09" db="EMBL/GenBank/DDBJ databases">
        <title>De no assembly of potato wild relative species, Solanum commersonii.</title>
        <authorList>
            <person name="Cho K."/>
        </authorList>
    </citation>
    <scope>NUCLEOTIDE SEQUENCE [LARGE SCALE GENOMIC DNA]</scope>
    <source>
        <strain evidence="1">LZ3.2</strain>
        <tissue evidence="1">Leaf</tissue>
    </source>
</reference>
<dbReference type="AlphaFoldDB" id="A0A9J5YFL7"/>
<accession>A0A9J5YFL7</accession>
<name>A0A9J5YFL7_SOLCO</name>
<protein>
    <submittedName>
        <fullName evidence="1">Uncharacterized protein</fullName>
    </submittedName>
</protein>
<comment type="caution">
    <text evidence="1">The sequence shown here is derived from an EMBL/GenBank/DDBJ whole genome shotgun (WGS) entry which is preliminary data.</text>
</comment>
<evidence type="ECO:0000313" key="1">
    <source>
        <dbReference type="EMBL" id="KAG5598885.1"/>
    </source>
</evidence>
<organism evidence="1 2">
    <name type="scientific">Solanum commersonii</name>
    <name type="common">Commerson's wild potato</name>
    <name type="synonym">Commerson's nightshade</name>
    <dbReference type="NCBI Taxonomy" id="4109"/>
    <lineage>
        <taxon>Eukaryota</taxon>
        <taxon>Viridiplantae</taxon>
        <taxon>Streptophyta</taxon>
        <taxon>Embryophyta</taxon>
        <taxon>Tracheophyta</taxon>
        <taxon>Spermatophyta</taxon>
        <taxon>Magnoliopsida</taxon>
        <taxon>eudicotyledons</taxon>
        <taxon>Gunneridae</taxon>
        <taxon>Pentapetalae</taxon>
        <taxon>asterids</taxon>
        <taxon>lamiids</taxon>
        <taxon>Solanales</taxon>
        <taxon>Solanaceae</taxon>
        <taxon>Solanoideae</taxon>
        <taxon>Solaneae</taxon>
        <taxon>Solanum</taxon>
    </lineage>
</organism>
<gene>
    <name evidence="1" type="ORF">H5410_030255</name>
</gene>
<dbReference type="EMBL" id="JACXVP010000006">
    <property type="protein sequence ID" value="KAG5598885.1"/>
    <property type="molecule type" value="Genomic_DNA"/>
</dbReference>
<sequence>MTNKRRRGHRNCWSFAREGIAIRQMCHALKEKVKFTVKKSNRRVAEQFHEDVLLSPNALKCEKAEG</sequence>
<proteinExistence type="predicted"/>
<dbReference type="Proteomes" id="UP000824120">
    <property type="component" value="Chromosome 6"/>
</dbReference>
<keyword evidence="2" id="KW-1185">Reference proteome</keyword>